<dbReference type="GO" id="GO:0004806">
    <property type="term" value="F:triacylglycerol lipase activity"/>
    <property type="evidence" value="ECO:0007669"/>
    <property type="project" value="InterPro"/>
</dbReference>
<dbReference type="Proteomes" id="UP001438707">
    <property type="component" value="Unassembled WGS sequence"/>
</dbReference>
<dbReference type="SUPFAM" id="SSF53474">
    <property type="entry name" value="alpha/beta-Hydrolases"/>
    <property type="match status" value="1"/>
</dbReference>
<dbReference type="PANTHER" id="PTHR46086">
    <property type="entry name" value="ALPHA/BETA-HYDROLASES SUPERFAMILY PROTEIN"/>
    <property type="match status" value="1"/>
</dbReference>
<reference evidence="2 3" key="1">
    <citation type="journal article" date="2024" name="Nat. Commun.">
        <title>Phylogenomics reveals the evolutionary origins of lichenization in chlorophyte algae.</title>
        <authorList>
            <person name="Puginier C."/>
            <person name="Libourel C."/>
            <person name="Otte J."/>
            <person name="Skaloud P."/>
            <person name="Haon M."/>
            <person name="Grisel S."/>
            <person name="Petersen M."/>
            <person name="Berrin J.G."/>
            <person name="Delaux P.M."/>
            <person name="Dal Grande F."/>
            <person name="Keller J."/>
        </authorList>
    </citation>
    <scope>NUCLEOTIDE SEQUENCE [LARGE SCALE GENOMIC DNA]</scope>
    <source>
        <strain evidence="2 3">SAG 2145</strain>
    </source>
</reference>
<dbReference type="AlphaFoldDB" id="A0AAW1Q650"/>
<comment type="caution">
    <text evidence="2">The sequence shown here is derived from an EMBL/GenBank/DDBJ whole genome shotgun (WGS) entry which is preliminary data.</text>
</comment>
<protein>
    <recommendedName>
        <fullName evidence="1">Fungal lipase-type domain-containing protein</fullName>
    </recommendedName>
</protein>
<proteinExistence type="predicted"/>
<gene>
    <name evidence="2" type="ORF">WJX74_006410</name>
</gene>
<dbReference type="InterPro" id="IPR002921">
    <property type="entry name" value="Fungal_lipase-type"/>
</dbReference>
<dbReference type="Gene3D" id="3.40.50.1820">
    <property type="entry name" value="alpha/beta hydrolase"/>
    <property type="match status" value="1"/>
</dbReference>
<keyword evidence="3" id="KW-1185">Reference proteome</keyword>
<dbReference type="CDD" id="cd00519">
    <property type="entry name" value="Lipase_3"/>
    <property type="match status" value="1"/>
</dbReference>
<dbReference type="GO" id="GO:0006629">
    <property type="term" value="P:lipid metabolic process"/>
    <property type="evidence" value="ECO:0007669"/>
    <property type="project" value="InterPro"/>
</dbReference>
<evidence type="ECO:0000259" key="1">
    <source>
        <dbReference type="Pfam" id="PF01764"/>
    </source>
</evidence>
<dbReference type="PANTHER" id="PTHR46086:SF3">
    <property type="entry name" value="TRIACYLGLYCEROL LIPASE OBL1"/>
    <property type="match status" value="1"/>
</dbReference>
<name>A0AAW1Q650_9CHLO</name>
<evidence type="ECO:0000313" key="2">
    <source>
        <dbReference type="EMBL" id="KAK9817524.1"/>
    </source>
</evidence>
<feature type="domain" description="Fungal lipase-type" evidence="1">
    <location>
        <begin position="220"/>
        <end position="388"/>
    </location>
</feature>
<dbReference type="Pfam" id="PF01764">
    <property type="entry name" value="Lipase_3"/>
    <property type="match status" value="1"/>
</dbReference>
<organism evidence="2 3">
    <name type="scientific">Apatococcus lobatus</name>
    <dbReference type="NCBI Taxonomy" id="904363"/>
    <lineage>
        <taxon>Eukaryota</taxon>
        <taxon>Viridiplantae</taxon>
        <taxon>Chlorophyta</taxon>
        <taxon>core chlorophytes</taxon>
        <taxon>Trebouxiophyceae</taxon>
        <taxon>Chlorellales</taxon>
        <taxon>Chlorellaceae</taxon>
        <taxon>Apatococcus</taxon>
    </lineage>
</organism>
<dbReference type="InterPro" id="IPR044819">
    <property type="entry name" value="OBL-like"/>
</dbReference>
<evidence type="ECO:0000313" key="3">
    <source>
        <dbReference type="Proteomes" id="UP001438707"/>
    </source>
</evidence>
<accession>A0AAW1Q650</accession>
<dbReference type="InterPro" id="IPR029058">
    <property type="entry name" value="AB_hydrolase_fold"/>
</dbReference>
<dbReference type="EMBL" id="JALJOS010000066">
    <property type="protein sequence ID" value="KAK9817524.1"/>
    <property type="molecule type" value="Genomic_DNA"/>
</dbReference>
<sequence length="543" mass="61040">MTEVFPPRVSQSQDLPAYAQKPPEELGLARLLVLWAVGSFTGASLTLIKKLGIDKLLQKATPGWRAGLARLVSATSFGSRTVGREVPVDNVLTCWVNYSAINVTEDTFRPDGYKAQDFPFGALDGFHEWRAHFLSLCVKAAYEDMAMVRNITSTDWKPFFYVGMLKTEDKDHGGPQERRNQLHARLKCDHKRAAKRAKAIDFFIPQTRAHVITNEHSVILVFRGTEPTNLVQWATDASCEMVSQHEVVGKVHEGFYAALFYRSKTSDGNVASHAMFRTICEKLWELLVGNTKSLFVTGHSLGGALVSVFAHCLAKLAKLDEGEEISGWPAGPQIVRTLKERVMDGGGLYTFAGPLVGDDEFRTFSQDRYGAHLFRIVHAGDWVPQVPPYGLGYRHHTREYYLTTFGDICSDPDDIEHWRRIEQSPLSFLALYIWKMAVGLRYRHESPVRTLERLVFLFIAPGLTDHWPSDYEYCLRKHSRLRRDGVLLAPPQTEEEHAAIAKNGRDEIGAHVPSCALQEDHYPPTHELVYQASEPAANGSFAS</sequence>